<keyword evidence="10" id="KW-0067">ATP-binding</keyword>
<evidence type="ECO:0000256" key="2">
    <source>
        <dbReference type="ARBA" id="ARBA00004920"/>
    </source>
</evidence>
<dbReference type="InterPro" id="IPR055181">
    <property type="entry name" value="FGAR-AT_PurM_N-like"/>
</dbReference>
<protein>
    <recommendedName>
        <fullName evidence="17">Phosphoribosylformylglycinamidine synthase</fullName>
        <ecNumber evidence="4">6.3.5.3</ecNumber>
    </recommendedName>
    <alternativeName>
        <fullName evidence="14">Formylglycinamide ribonucleotide amidotransferase</fullName>
    </alternativeName>
    <alternativeName>
        <fullName evidence="13">Formylglycinamide ribotide amidotransferase</fullName>
    </alternativeName>
</protein>
<accession>A0A1B2JEW7</accession>
<evidence type="ECO:0000256" key="18">
    <source>
        <dbReference type="SAM" id="MobiDB-lite"/>
    </source>
</evidence>
<evidence type="ECO:0000256" key="11">
    <source>
        <dbReference type="ARBA" id="ARBA00022842"/>
    </source>
</evidence>
<feature type="domain" description="FGAR-AT PurM N-terminal-like" evidence="22">
    <location>
        <begin position="693"/>
        <end position="850"/>
    </location>
</feature>
<dbReference type="InterPro" id="IPR036604">
    <property type="entry name" value="PurS-like_sf"/>
</dbReference>
<dbReference type="NCBIfam" id="NF003672">
    <property type="entry name" value="PRK05297.1"/>
    <property type="match status" value="1"/>
</dbReference>
<dbReference type="CDD" id="cd01740">
    <property type="entry name" value="GATase1_FGAR_AT"/>
    <property type="match status" value="1"/>
</dbReference>
<evidence type="ECO:0000259" key="20">
    <source>
        <dbReference type="Pfam" id="PF18072"/>
    </source>
</evidence>
<dbReference type="SUPFAM" id="SSF52317">
    <property type="entry name" value="Class I glutamine amidotransferase-like"/>
    <property type="match status" value="1"/>
</dbReference>
<organism evidence="23 24">
    <name type="scientific">Komagataella pastoris</name>
    <name type="common">Yeast</name>
    <name type="synonym">Pichia pastoris</name>
    <dbReference type="NCBI Taxonomy" id="4922"/>
    <lineage>
        <taxon>Eukaryota</taxon>
        <taxon>Fungi</taxon>
        <taxon>Dikarya</taxon>
        <taxon>Ascomycota</taxon>
        <taxon>Saccharomycotina</taxon>
        <taxon>Pichiomycetes</taxon>
        <taxon>Pichiales</taxon>
        <taxon>Pichiaceae</taxon>
        <taxon>Komagataella</taxon>
    </lineage>
</organism>
<keyword evidence="12" id="KW-0315">Glutamine amidotransferase</keyword>
<dbReference type="FunFam" id="3.40.50.880:FF:000008">
    <property type="entry name" value="Phosphoribosylformylglycinamidine synthase"/>
    <property type="match status" value="1"/>
</dbReference>
<dbReference type="SMART" id="SM01211">
    <property type="entry name" value="GATase_5"/>
    <property type="match status" value="1"/>
</dbReference>
<evidence type="ECO:0000256" key="8">
    <source>
        <dbReference type="ARBA" id="ARBA00022741"/>
    </source>
</evidence>
<dbReference type="CDD" id="cd02203">
    <property type="entry name" value="PurL_repeat1"/>
    <property type="match status" value="1"/>
</dbReference>
<evidence type="ECO:0000256" key="12">
    <source>
        <dbReference type="ARBA" id="ARBA00022962"/>
    </source>
</evidence>
<evidence type="ECO:0000256" key="5">
    <source>
        <dbReference type="ARBA" id="ARBA00022490"/>
    </source>
</evidence>
<keyword evidence="5" id="KW-0963">Cytoplasm</keyword>
<dbReference type="SUPFAM" id="SSF56042">
    <property type="entry name" value="PurM C-terminal domain-like"/>
    <property type="match status" value="2"/>
</dbReference>
<feature type="domain" description="Phosphoribosylformylglycinamidine synthase N-terminal" evidence="21">
    <location>
        <begin position="40"/>
        <end position="184"/>
    </location>
</feature>
<sequence>MSMVTLAGPQALSSFRISNLTRDINNTVNSNVVASIRSCYVHYLHVDGENSDLSESTRKKLAELLDYDHKLDLSVEENVRLENLVQLSGDQERSASIISQQLNDDILIRVLPRSGTISPWSSKATNIVEVTEIDSTIKRLERGLAILIKTRPDFPLLQYLQDDKFACLGSVFDRMTQSLYINEASPKYTDLFEELPPKPLVSIDLLSSKQNLIKANKEMGLALDQGEIEYLIDAFVNQLGRNPTDVELFMFAQVNSEHCRHKIFNAEWTIDNVKQDNSLFQMIRNTEKCNPQFTISAYSDNAAIYQGSEAYLYTPDIKTKKWNSTKELVQTLIKVETHNHPTAVSPFPGAATGSGGEIRDEGAVGRGSKSRCGLSGYTVSDLNIPGNSKPWEVDIGKPGHISSPLDIMVEAPLGAAAFNNEFGRPNINGYFRTLTTTVKNNNGKDEVRGYHKPIMIAGGLGSIRPQLALKSDFKITPGSAIIVLGGQSMLIGLGGGAASSVNSGEGSADLDFASVQRGNPEMQRRAQQVIDACVSMGIKSPIQCIHDVGAGGLSNALPELVHDNGLGAEFELRNVLSLEPHMSPMEIWCNESQERYVLGVSQNDLPLFESICHRERAPFAVVGVATEEQRLILRDSLLGTTPIDLDMSILFGKPPKMSRSDSTQPLQLNPFSTSELDLSESVSRVLNLPSVGSKQFLITIGDRSVTGLVDRDQMVGAWQVPVADVGVVGTSLGETFVKTGDALAMGEKPALALISAAASAKMSVAESLLNLFAADVRSLESVKLSANWMSPASHPGEGAKLYEAVQAIGIDLCPQLGVSIPVGKDSMSMKMKWDDKEVTAPLSLVITAFGSVSDTSKTWTPALVKEDDTLLVLVDLAGLKGTHVLGGSALAQVYNEVGDEAPTVRDAGILKGFLEAVTVLHADLDVLAYHDRSDGGLFVTLVEMAFAARSGLNIDLGKSSDIISDLFNEELGAVFQIRKEDYDNFVAVFNDNGVFEDEYIRVVGEPVFDSKQIVSISANGGLIYSSSRGELQQKWAETSYKIQQLRDNPQSAEQEYSNILDNNDPGLSYKLTFDLNSGESFSTRPKIAILREQGVNSQQEMAWGFEQAGFESIDVHMSDIISGTVTLDDFVGIAACGGFSYGDVLGAGNGWAKSVLFHSKVRAEFHKFFNERRDTFAFGACNGCQFLSQIKELIPGTDNWPSFERNLSEQYEARVCTLEIVSGDEDCIFFKGMRGSRLPIAVAHGEGRAEFESQATLKKFVDEGLTAARYVDNYGNTTEKYPFNPNGSPQGINGITTPNGRVLALMPHPERVTRKTANSYYPRDNKWGDFGPWIELFRNARRWVESVN</sequence>
<comment type="subcellular location">
    <subcellularLocation>
        <location evidence="1">Cytoplasm</location>
    </subcellularLocation>
</comment>
<evidence type="ECO:0000256" key="15">
    <source>
        <dbReference type="ARBA" id="ARBA00052585"/>
    </source>
</evidence>
<dbReference type="SUPFAM" id="SSF82697">
    <property type="entry name" value="PurS-like"/>
    <property type="match status" value="1"/>
</dbReference>
<evidence type="ECO:0000256" key="16">
    <source>
        <dbReference type="ARBA" id="ARBA00057317"/>
    </source>
</evidence>
<dbReference type="HAMAP" id="MF_00419">
    <property type="entry name" value="PurL_1"/>
    <property type="match status" value="1"/>
</dbReference>
<dbReference type="FunFam" id="3.90.650.10:FF:000002">
    <property type="entry name" value="Phosphoribosylformylglycinamidine synthase"/>
    <property type="match status" value="1"/>
</dbReference>
<dbReference type="InterPro" id="IPR036676">
    <property type="entry name" value="PurM-like_C_sf"/>
</dbReference>
<dbReference type="FunFam" id="1.10.8.750:FF:000002">
    <property type="entry name" value="Phosphoribosylformylglycinamidine synthase"/>
    <property type="match status" value="1"/>
</dbReference>
<dbReference type="EC" id="6.3.5.3" evidence="4"/>
<dbReference type="GO" id="GO:0006189">
    <property type="term" value="P:'de novo' IMP biosynthetic process"/>
    <property type="evidence" value="ECO:0007669"/>
    <property type="project" value="UniProtKB-UniPathway"/>
</dbReference>
<evidence type="ECO:0000259" key="21">
    <source>
        <dbReference type="Pfam" id="PF18076"/>
    </source>
</evidence>
<dbReference type="GO" id="GO:0005524">
    <property type="term" value="F:ATP binding"/>
    <property type="evidence" value="ECO:0007669"/>
    <property type="project" value="UniProtKB-KW"/>
</dbReference>
<evidence type="ECO:0000256" key="7">
    <source>
        <dbReference type="ARBA" id="ARBA00022723"/>
    </source>
</evidence>
<evidence type="ECO:0000256" key="13">
    <source>
        <dbReference type="ARBA" id="ARBA00029823"/>
    </source>
</evidence>
<evidence type="ECO:0000256" key="14">
    <source>
        <dbReference type="ARBA" id="ARBA00032632"/>
    </source>
</evidence>
<evidence type="ECO:0000313" key="23">
    <source>
        <dbReference type="EMBL" id="ANZ76338.1"/>
    </source>
</evidence>
<dbReference type="Pfam" id="PF13507">
    <property type="entry name" value="GATase_5"/>
    <property type="match status" value="1"/>
</dbReference>
<feature type="domain" description="Phosphoribosylformylglycinamidine synthase linker" evidence="20">
    <location>
        <begin position="213"/>
        <end position="262"/>
    </location>
</feature>
<comment type="catalytic activity">
    <reaction evidence="15">
        <text>N(2)-formyl-N(1)-(5-phospho-beta-D-ribosyl)glycinamide + L-glutamine + ATP + H2O = 2-formamido-N(1)-(5-O-phospho-beta-D-ribosyl)acetamidine + L-glutamate + ADP + phosphate + H(+)</text>
        <dbReference type="Rhea" id="RHEA:17129"/>
        <dbReference type="ChEBI" id="CHEBI:15377"/>
        <dbReference type="ChEBI" id="CHEBI:15378"/>
        <dbReference type="ChEBI" id="CHEBI:29985"/>
        <dbReference type="ChEBI" id="CHEBI:30616"/>
        <dbReference type="ChEBI" id="CHEBI:43474"/>
        <dbReference type="ChEBI" id="CHEBI:58359"/>
        <dbReference type="ChEBI" id="CHEBI:147286"/>
        <dbReference type="ChEBI" id="CHEBI:147287"/>
        <dbReference type="ChEBI" id="CHEBI:456216"/>
        <dbReference type="EC" id="6.3.5.3"/>
    </reaction>
</comment>
<name>A0A1B2JEW7_PICPA</name>
<dbReference type="InterPro" id="IPR010918">
    <property type="entry name" value="PurM-like_C_dom"/>
</dbReference>
<dbReference type="NCBIfam" id="TIGR01735">
    <property type="entry name" value="FGAM_synt"/>
    <property type="match status" value="1"/>
</dbReference>
<dbReference type="InterPro" id="IPR041609">
    <property type="entry name" value="PurL_linker"/>
</dbReference>
<keyword evidence="6" id="KW-0436">Ligase</keyword>
<dbReference type="Pfam" id="PF22689">
    <property type="entry name" value="FGAR-AT_PurM_N-like"/>
    <property type="match status" value="1"/>
</dbReference>
<evidence type="ECO:0000256" key="9">
    <source>
        <dbReference type="ARBA" id="ARBA00022755"/>
    </source>
</evidence>
<dbReference type="PANTHER" id="PTHR10099">
    <property type="entry name" value="PHOSPHORIBOSYLFORMYLGLYCINAMIDINE SYNTHASE"/>
    <property type="match status" value="1"/>
</dbReference>
<dbReference type="FunFam" id="3.30.1330.10:FF:000005">
    <property type="entry name" value="Phosphoribosylformylglycinamidine synthase"/>
    <property type="match status" value="1"/>
</dbReference>
<gene>
    <name evidence="23" type="primary">ADE6</name>
    <name evidence="23" type="ORF">ATY40_BA7504112</name>
</gene>
<dbReference type="Pfam" id="PF02769">
    <property type="entry name" value="AIRS_C"/>
    <property type="match status" value="2"/>
</dbReference>
<feature type="domain" description="PurM-like C-terminal" evidence="19">
    <location>
        <begin position="876"/>
        <end position="994"/>
    </location>
</feature>
<dbReference type="GO" id="GO:0004642">
    <property type="term" value="F:phosphoribosylformylglycinamidine synthase activity"/>
    <property type="evidence" value="ECO:0007669"/>
    <property type="project" value="UniProtKB-EC"/>
</dbReference>
<keyword evidence="24" id="KW-1185">Reference proteome</keyword>
<dbReference type="Gene3D" id="1.10.8.750">
    <property type="entry name" value="Phosphoribosylformylglycinamidine synthase, linker domain"/>
    <property type="match status" value="1"/>
</dbReference>
<keyword evidence="9" id="KW-0658">Purine biosynthesis</keyword>
<evidence type="ECO:0000259" key="19">
    <source>
        <dbReference type="Pfam" id="PF02769"/>
    </source>
</evidence>
<dbReference type="Gene3D" id="3.40.50.880">
    <property type="match status" value="1"/>
</dbReference>
<dbReference type="SUPFAM" id="SSF55326">
    <property type="entry name" value="PurM N-terminal domain-like"/>
    <property type="match status" value="2"/>
</dbReference>
<evidence type="ECO:0000256" key="17">
    <source>
        <dbReference type="ARBA" id="ARBA00071729"/>
    </source>
</evidence>
<dbReference type="OrthoDB" id="6666987at2759"/>
<dbReference type="InterPro" id="IPR040707">
    <property type="entry name" value="FGAR-AT_N"/>
</dbReference>
<evidence type="ECO:0000256" key="3">
    <source>
        <dbReference type="ARBA" id="ARBA00008608"/>
    </source>
</evidence>
<dbReference type="EMBL" id="CP014586">
    <property type="protein sequence ID" value="ANZ76338.1"/>
    <property type="molecule type" value="Genomic_DNA"/>
</dbReference>
<dbReference type="Gene3D" id="3.30.1330.10">
    <property type="entry name" value="PurM-like, N-terminal domain"/>
    <property type="match status" value="2"/>
</dbReference>
<dbReference type="InterPro" id="IPR029062">
    <property type="entry name" value="Class_I_gatase-like"/>
</dbReference>
<dbReference type="Proteomes" id="UP000094565">
    <property type="component" value="Chromosome 3"/>
</dbReference>
<dbReference type="GO" id="GO:0046872">
    <property type="term" value="F:metal ion binding"/>
    <property type="evidence" value="ECO:0007669"/>
    <property type="project" value="UniProtKB-KW"/>
</dbReference>
<comment type="pathway">
    <text evidence="2">Purine metabolism; IMP biosynthesis via de novo pathway; 5-amino-1-(5-phospho-D-ribosyl)imidazole from N(2)-formyl-N(1)-(5-phospho-D-ribosyl)glycinamide: step 1/2.</text>
</comment>
<dbReference type="Gene3D" id="3.90.650.10">
    <property type="entry name" value="PurM-like C-terminal domain"/>
    <property type="match status" value="2"/>
</dbReference>
<evidence type="ECO:0000256" key="1">
    <source>
        <dbReference type="ARBA" id="ARBA00004496"/>
    </source>
</evidence>
<evidence type="ECO:0000313" key="24">
    <source>
        <dbReference type="Proteomes" id="UP000094565"/>
    </source>
</evidence>
<comment type="function">
    <text evidence="16">Phosphoribosylformylglycinamidine synthase involved in the purines biosynthetic pathway. Catalyzes the ATP-dependent conversion of formylglycinamide ribonucleotide (FGAR) and glutamine to yield formylglycinamidine ribonucleotide (FGAM) and glutamate.</text>
</comment>
<dbReference type="FunFam" id="3.30.1330.10:FF:000002">
    <property type="entry name" value="Phosphoribosylformylglycinamidine synthase"/>
    <property type="match status" value="1"/>
</dbReference>
<feature type="domain" description="PurM-like C-terminal" evidence="19">
    <location>
        <begin position="477"/>
        <end position="634"/>
    </location>
</feature>
<dbReference type="PROSITE" id="PS51273">
    <property type="entry name" value="GATASE_TYPE_1"/>
    <property type="match status" value="1"/>
</dbReference>
<comment type="similarity">
    <text evidence="3">In the N-terminal section; belongs to the FGAMS family.</text>
</comment>
<dbReference type="InterPro" id="IPR010073">
    <property type="entry name" value="PurL_large"/>
</dbReference>
<evidence type="ECO:0000256" key="4">
    <source>
        <dbReference type="ARBA" id="ARBA00012747"/>
    </source>
</evidence>
<dbReference type="Pfam" id="PF18072">
    <property type="entry name" value="FGAR-AT_linker"/>
    <property type="match status" value="1"/>
</dbReference>
<proteinExistence type="inferred from homology"/>
<keyword evidence="8" id="KW-0547">Nucleotide-binding</keyword>
<dbReference type="GO" id="GO:0005737">
    <property type="term" value="C:cytoplasm"/>
    <property type="evidence" value="ECO:0007669"/>
    <property type="project" value="UniProtKB-SubCell"/>
</dbReference>
<dbReference type="PANTHER" id="PTHR10099:SF1">
    <property type="entry name" value="PHOSPHORIBOSYLFORMYLGLYCINAMIDINE SYNTHASE"/>
    <property type="match status" value="1"/>
</dbReference>
<dbReference type="CDD" id="cd02204">
    <property type="entry name" value="PurL_repeat2"/>
    <property type="match status" value="1"/>
</dbReference>
<dbReference type="InterPro" id="IPR036921">
    <property type="entry name" value="PurM-like_N_sf"/>
</dbReference>
<dbReference type="SUPFAM" id="SSF109736">
    <property type="entry name" value="FGAM synthase PurL, linker domain"/>
    <property type="match status" value="1"/>
</dbReference>
<evidence type="ECO:0000256" key="10">
    <source>
        <dbReference type="ARBA" id="ARBA00022840"/>
    </source>
</evidence>
<keyword evidence="11" id="KW-0460">Magnesium</keyword>
<dbReference type="UniPathway" id="UPA00074">
    <property type="reaction ID" value="UER00128"/>
</dbReference>
<feature type="region of interest" description="Disordered" evidence="18">
    <location>
        <begin position="343"/>
        <end position="367"/>
    </location>
</feature>
<evidence type="ECO:0000259" key="22">
    <source>
        <dbReference type="Pfam" id="PF22689"/>
    </source>
</evidence>
<evidence type="ECO:0000256" key="6">
    <source>
        <dbReference type="ARBA" id="ARBA00022598"/>
    </source>
</evidence>
<dbReference type="Pfam" id="PF18076">
    <property type="entry name" value="FGAR-AT_N"/>
    <property type="match status" value="1"/>
</dbReference>
<reference evidence="23 24" key="1">
    <citation type="submission" date="2016-02" db="EMBL/GenBank/DDBJ databases">
        <title>Comparative genomic and transcriptomic foundation for Pichia pastoris.</title>
        <authorList>
            <person name="Love K.R."/>
            <person name="Shah K.A."/>
            <person name="Whittaker C.A."/>
            <person name="Wu J."/>
            <person name="Bartlett M.C."/>
            <person name="Ma D."/>
            <person name="Leeson R.L."/>
            <person name="Priest M."/>
            <person name="Young S.K."/>
            <person name="Love J.C."/>
        </authorList>
    </citation>
    <scope>NUCLEOTIDE SEQUENCE [LARGE SCALE GENOMIC DNA]</scope>
    <source>
        <strain evidence="23 24">ATCC 28485</strain>
    </source>
</reference>
<keyword evidence="7" id="KW-0479">Metal-binding</keyword>